<dbReference type="GeneID" id="75828910"/>
<reference evidence="6" key="1">
    <citation type="journal article" date="2021" name="J Fungi (Basel)">
        <title>Genomic and Metabolomic Analyses of the Marine Fungus Emericellopsis cladophorae: Insights into Saltwater Adaptability Mechanisms and Its Biosynthetic Potential.</title>
        <authorList>
            <person name="Goncalves M.F.M."/>
            <person name="Hilario S."/>
            <person name="Van de Peer Y."/>
            <person name="Esteves A.C."/>
            <person name="Alves A."/>
        </authorList>
    </citation>
    <scope>NUCLEOTIDE SEQUENCE</scope>
    <source>
        <strain evidence="6">MUM 19.33</strain>
    </source>
</reference>
<dbReference type="InterPro" id="IPR020904">
    <property type="entry name" value="Sc_DH/Rdtase_CS"/>
</dbReference>
<dbReference type="AlphaFoldDB" id="A0A9P9Y2J1"/>
<dbReference type="PROSITE" id="PS00061">
    <property type="entry name" value="ADH_SHORT"/>
    <property type="match status" value="1"/>
</dbReference>
<dbReference type="InterPro" id="IPR002347">
    <property type="entry name" value="SDR_fam"/>
</dbReference>
<feature type="compositionally biased region" description="Acidic residues" evidence="4">
    <location>
        <begin position="302"/>
        <end position="313"/>
    </location>
</feature>
<organism evidence="6 7">
    <name type="scientific">Emericellopsis cladophorae</name>
    <dbReference type="NCBI Taxonomy" id="2686198"/>
    <lineage>
        <taxon>Eukaryota</taxon>
        <taxon>Fungi</taxon>
        <taxon>Dikarya</taxon>
        <taxon>Ascomycota</taxon>
        <taxon>Pezizomycotina</taxon>
        <taxon>Sordariomycetes</taxon>
        <taxon>Hypocreomycetidae</taxon>
        <taxon>Hypocreales</taxon>
        <taxon>Bionectriaceae</taxon>
        <taxon>Emericellopsis</taxon>
    </lineage>
</organism>
<dbReference type="InterPro" id="IPR011421">
    <property type="entry name" value="BCNT-C"/>
</dbReference>
<evidence type="ECO:0000256" key="2">
    <source>
        <dbReference type="ARBA" id="ARBA00022857"/>
    </source>
</evidence>
<keyword evidence="2" id="KW-0521">NADP</keyword>
<sequence length="583" mass="63328">MSPSAPASESTAPVTTEAQQHDTKVQLAGKVIAVTGANRGIGLGVAESCLENGAAAVYSIDIASPGDDFATAQKKWGKKLRAISADTTKEATVTAAVDKIIEEQGAIHGMVVNAGKTNHKAALDFTEEEILSLFNINLFGAFYSARAAARAFIKLGIKGAIVFTASMASYRPNKRVPSAPYGATKAGIRNMTHTLAMEWAKHGIRVNSVSPGLVETAMTYWVPQQPDWEQQLKYYGGMPRLAQIRELGGAYVYLLSDAASYTTSIDIPVNGVIGKELEDEQYASSEDSDFAPDAVPATADSDVSDSEPEEVADADQSSKRAKAKANKKTADDEGYDNSGDEAIIKKGERKSKRRKGKDAEDEDEGGDGGLIKTRRQRAAEKEERQMAVSTGPVTVDVDALWADMISGKATVPASQPVEDIIMEEAPKPDPIPEEEMIRIKRTYNFAGKVHTEEKLVRKESAEAKLYFASNPQPDNETPDAPPKRATRKAFRSRFEPPPAEGFAQRADLNLGVTARREAAAKKLNTVEKSRMDWAGFVDKEGIQDELEMAAKSKESYNARTEFLARSEAKRDEDARRVRMAGRT</sequence>
<comment type="caution">
    <text evidence="6">The sequence shown here is derived from an EMBL/GenBank/DDBJ whole genome shotgun (WGS) entry which is preliminary data.</text>
</comment>
<keyword evidence="3" id="KW-0560">Oxidoreductase</keyword>
<accession>A0A9P9Y2J1</accession>
<dbReference type="Gene3D" id="3.40.50.720">
    <property type="entry name" value="NAD(P)-binding Rossmann-like Domain"/>
    <property type="match status" value="1"/>
</dbReference>
<feature type="domain" description="BCNT-C" evidence="5">
    <location>
        <begin position="503"/>
        <end position="583"/>
    </location>
</feature>
<comment type="similarity">
    <text evidence="1">Belongs to the short-chain dehydrogenases/reductases (SDR) family.</text>
</comment>
<keyword evidence="7" id="KW-1185">Reference proteome</keyword>
<dbReference type="RefSeq" id="XP_051363017.1">
    <property type="nucleotide sequence ID" value="XM_051505573.1"/>
</dbReference>
<evidence type="ECO:0000313" key="6">
    <source>
        <dbReference type="EMBL" id="KAI6782161.1"/>
    </source>
</evidence>
<dbReference type="PROSITE" id="PS51279">
    <property type="entry name" value="BCNT_C"/>
    <property type="match status" value="1"/>
</dbReference>
<feature type="compositionally biased region" description="Low complexity" evidence="4">
    <location>
        <begin position="1"/>
        <end position="16"/>
    </location>
</feature>
<dbReference type="InterPro" id="IPR036291">
    <property type="entry name" value="NAD(P)-bd_dom_sf"/>
</dbReference>
<evidence type="ECO:0000256" key="3">
    <source>
        <dbReference type="ARBA" id="ARBA00023002"/>
    </source>
</evidence>
<dbReference type="GO" id="GO:0050664">
    <property type="term" value="F:oxidoreductase activity, acting on NAD(P)H, oxygen as acceptor"/>
    <property type="evidence" value="ECO:0007669"/>
    <property type="project" value="TreeGrafter"/>
</dbReference>
<dbReference type="PRINTS" id="PR00081">
    <property type="entry name" value="GDHRDH"/>
</dbReference>
<evidence type="ECO:0000259" key="5">
    <source>
        <dbReference type="PROSITE" id="PS51279"/>
    </source>
</evidence>
<dbReference type="SUPFAM" id="SSF51735">
    <property type="entry name" value="NAD(P)-binding Rossmann-fold domains"/>
    <property type="match status" value="1"/>
</dbReference>
<dbReference type="PANTHER" id="PTHR43008:SF4">
    <property type="entry name" value="CHAIN DEHYDROGENASE, PUTATIVE (AFU_ORTHOLOGUE AFUA_4G08710)-RELATED"/>
    <property type="match status" value="1"/>
</dbReference>
<proteinExistence type="inferred from homology"/>
<dbReference type="Proteomes" id="UP001055219">
    <property type="component" value="Unassembled WGS sequence"/>
</dbReference>
<dbReference type="GO" id="GO:0016616">
    <property type="term" value="F:oxidoreductase activity, acting on the CH-OH group of donors, NAD or NADP as acceptor"/>
    <property type="evidence" value="ECO:0007669"/>
    <property type="project" value="UniProtKB-ARBA"/>
</dbReference>
<name>A0A9P9Y2J1_9HYPO</name>
<dbReference type="PANTHER" id="PTHR43008">
    <property type="entry name" value="BENZIL REDUCTASE"/>
    <property type="match status" value="1"/>
</dbReference>
<dbReference type="EMBL" id="JAGIXG020000015">
    <property type="protein sequence ID" value="KAI6782161.1"/>
    <property type="molecule type" value="Genomic_DNA"/>
</dbReference>
<dbReference type="FunFam" id="3.40.50.720:FF:000084">
    <property type="entry name" value="Short-chain dehydrogenase reductase"/>
    <property type="match status" value="1"/>
</dbReference>
<protein>
    <recommendedName>
        <fullName evidence="5">BCNT-C domain-containing protein</fullName>
    </recommendedName>
</protein>
<reference evidence="6" key="2">
    <citation type="submission" date="2022-07" db="EMBL/GenBank/DDBJ databases">
        <authorList>
            <person name="Goncalves M.F.M."/>
            <person name="Hilario S."/>
            <person name="Van De Peer Y."/>
            <person name="Esteves A.C."/>
            <person name="Alves A."/>
        </authorList>
    </citation>
    <scope>NUCLEOTIDE SEQUENCE</scope>
    <source>
        <strain evidence="6">MUM 19.33</strain>
    </source>
</reference>
<dbReference type="OrthoDB" id="445677at2759"/>
<feature type="compositionally biased region" description="Acidic residues" evidence="4">
    <location>
        <begin position="280"/>
        <end position="290"/>
    </location>
</feature>
<dbReference type="Pfam" id="PF07572">
    <property type="entry name" value="BCNT"/>
    <property type="match status" value="1"/>
</dbReference>
<evidence type="ECO:0000256" key="1">
    <source>
        <dbReference type="ARBA" id="ARBA00006484"/>
    </source>
</evidence>
<gene>
    <name evidence="6" type="ORF">J7T54_002398</name>
</gene>
<feature type="region of interest" description="Disordered" evidence="4">
    <location>
        <begin position="466"/>
        <end position="504"/>
    </location>
</feature>
<feature type="region of interest" description="Disordered" evidence="4">
    <location>
        <begin position="280"/>
        <end position="390"/>
    </location>
</feature>
<feature type="compositionally biased region" description="Basic residues" evidence="4">
    <location>
        <begin position="347"/>
        <end position="356"/>
    </location>
</feature>
<evidence type="ECO:0000256" key="4">
    <source>
        <dbReference type="SAM" id="MobiDB-lite"/>
    </source>
</evidence>
<feature type="region of interest" description="Disordered" evidence="4">
    <location>
        <begin position="1"/>
        <end position="21"/>
    </location>
</feature>
<evidence type="ECO:0000313" key="7">
    <source>
        <dbReference type="Proteomes" id="UP001055219"/>
    </source>
</evidence>
<dbReference type="Pfam" id="PF13561">
    <property type="entry name" value="adh_short_C2"/>
    <property type="match status" value="1"/>
</dbReference>